<dbReference type="GO" id="GO:0016846">
    <property type="term" value="F:carbon-sulfur lyase activity"/>
    <property type="evidence" value="ECO:0007669"/>
    <property type="project" value="InterPro"/>
</dbReference>
<name>A0AAV6MUQ6_9ROSI</name>
<proteinExistence type="predicted"/>
<keyword evidence="6" id="KW-1185">Reference proteome</keyword>
<feature type="transmembrane region" description="Helical" evidence="3">
    <location>
        <begin position="12"/>
        <end position="29"/>
    </location>
</feature>
<dbReference type="CDD" id="cd00609">
    <property type="entry name" value="AAT_like"/>
    <property type="match status" value="1"/>
</dbReference>
<organism evidence="5 6">
    <name type="scientific">Cucurbita argyrosperma subsp. sororia</name>
    <dbReference type="NCBI Taxonomy" id="37648"/>
    <lineage>
        <taxon>Eukaryota</taxon>
        <taxon>Viridiplantae</taxon>
        <taxon>Streptophyta</taxon>
        <taxon>Embryophyta</taxon>
        <taxon>Tracheophyta</taxon>
        <taxon>Spermatophyta</taxon>
        <taxon>Magnoliopsida</taxon>
        <taxon>eudicotyledons</taxon>
        <taxon>Gunneridae</taxon>
        <taxon>Pentapetalae</taxon>
        <taxon>rosids</taxon>
        <taxon>fabids</taxon>
        <taxon>Cucurbitales</taxon>
        <taxon>Cucurbitaceae</taxon>
        <taxon>Cucurbiteae</taxon>
        <taxon>Cucurbita</taxon>
    </lineage>
</organism>
<evidence type="ECO:0000256" key="1">
    <source>
        <dbReference type="ARBA" id="ARBA00011738"/>
    </source>
</evidence>
<dbReference type="InterPro" id="IPR050478">
    <property type="entry name" value="Ethylene_sulfur-biosynth"/>
</dbReference>
<protein>
    <submittedName>
        <fullName evidence="5">Tryptophan aminotransferase-related protein 2</fullName>
    </submittedName>
</protein>
<dbReference type="Pfam" id="PF04864">
    <property type="entry name" value="Alliinase_C"/>
    <property type="match status" value="1"/>
</dbReference>
<dbReference type="PANTHER" id="PTHR43795">
    <property type="entry name" value="BIFUNCTIONAL ASPARTATE AMINOTRANSFERASE AND GLUTAMATE/ASPARTATE-PREPHENATE AMINOTRANSFERASE-RELATED"/>
    <property type="match status" value="1"/>
</dbReference>
<dbReference type="AlphaFoldDB" id="A0AAV6MUQ6"/>
<keyword evidence="3" id="KW-0472">Membrane</keyword>
<feature type="non-terminal residue" evidence="5">
    <location>
        <position position="1"/>
    </location>
</feature>
<keyword evidence="5" id="KW-0808">Transferase</keyword>
<dbReference type="GO" id="GO:0008483">
    <property type="term" value="F:transaminase activity"/>
    <property type="evidence" value="ECO:0007669"/>
    <property type="project" value="UniProtKB-KW"/>
</dbReference>
<accession>A0AAV6MUQ6</accession>
<keyword evidence="5" id="KW-0032">Aminotransferase</keyword>
<keyword evidence="3" id="KW-1133">Transmembrane helix</keyword>
<feature type="domain" description="Alliinase C-terminal" evidence="4">
    <location>
        <begin position="78"/>
        <end position="418"/>
    </location>
</feature>
<comment type="caution">
    <text evidence="5">The sequence shown here is derived from an EMBL/GenBank/DDBJ whole genome shotgun (WGS) entry which is preliminary data.</text>
</comment>
<evidence type="ECO:0000256" key="3">
    <source>
        <dbReference type="SAM" id="Phobius"/>
    </source>
</evidence>
<keyword evidence="2" id="KW-0663">Pyridoxal phosphate</keyword>
<evidence type="ECO:0000313" key="5">
    <source>
        <dbReference type="EMBL" id="KAG6587452.1"/>
    </source>
</evidence>
<dbReference type="Proteomes" id="UP000685013">
    <property type="component" value="Chromosome 11"/>
</dbReference>
<dbReference type="PANTHER" id="PTHR43795:SF22">
    <property type="entry name" value="TRYPTOPHAN AMINOTRANSFERASE-RELATED PROTEIN 2"/>
    <property type="match status" value="1"/>
</dbReference>
<evidence type="ECO:0000313" key="6">
    <source>
        <dbReference type="Proteomes" id="UP000685013"/>
    </source>
</evidence>
<evidence type="ECO:0000256" key="2">
    <source>
        <dbReference type="ARBA" id="ARBA00022898"/>
    </source>
</evidence>
<comment type="subunit">
    <text evidence="1">Homodimer.</text>
</comment>
<dbReference type="GO" id="GO:0006520">
    <property type="term" value="P:amino acid metabolic process"/>
    <property type="evidence" value="ECO:0007669"/>
    <property type="project" value="TreeGrafter"/>
</dbReference>
<gene>
    <name evidence="5" type="primary">TAR2</name>
    <name evidence="5" type="ORF">SDJN03_16017</name>
</gene>
<keyword evidence="3" id="KW-0812">Transmembrane</keyword>
<sequence>MGRVIKVISLKHFFVLSMALNVSLILRAINQDNRAPMAVQKGINAAQMTFLSFPLLSSPTAATPATQPLGQNGRERVINLDHGDPTMYEKYWKQVGDKATIVIPGWQSMSYFSDVKNLCWFLEPEFAKQIVRVHKVVGNALTEGRHIVVGTGSSQLFSAALYALAPQDASNPISVVSAAPYYSCYPLMTDSIKSGLHKWAGDAKVFNKDEPYIELVTSPNNPDGFVRHSMVNRTGGILVHDLAYYWPQYTPISSPADNDLTLFTVSKITGHAGMRIGWALVKDVEVAKRMTKFIELNTIGVSKDSQIRAAKVLEVVSDSCEQAGGSEHVESFFHFSHALMTERWRMLREAVKRGGIFSLPEFSSAHCNFFDNNLGSQPAFAWLKCDGDDVDDCESFLRRHKILTRGGKHFGPRFRAFRWAQFQPVIGAQLMYKPAMPLDMSPPKLYSPTVILMPLPSGTTCLQESRDVKSGS</sequence>
<dbReference type="EMBL" id="JAGKQH010000011">
    <property type="protein sequence ID" value="KAG6587452.1"/>
    <property type="molecule type" value="Genomic_DNA"/>
</dbReference>
<dbReference type="InterPro" id="IPR006948">
    <property type="entry name" value="Alliinase_C"/>
</dbReference>
<evidence type="ECO:0000259" key="4">
    <source>
        <dbReference type="Pfam" id="PF04864"/>
    </source>
</evidence>
<reference evidence="5 6" key="1">
    <citation type="journal article" date="2021" name="Hortic Res">
        <title>The domestication of Cucurbita argyrosperma as revealed by the genome of its wild relative.</title>
        <authorList>
            <person name="Barrera-Redondo J."/>
            <person name="Sanchez-de la Vega G."/>
            <person name="Aguirre-Liguori J.A."/>
            <person name="Castellanos-Morales G."/>
            <person name="Gutierrez-Guerrero Y.T."/>
            <person name="Aguirre-Dugua X."/>
            <person name="Aguirre-Planter E."/>
            <person name="Tenaillon M.I."/>
            <person name="Lira-Saade R."/>
            <person name="Eguiarte L.E."/>
        </authorList>
    </citation>
    <scope>NUCLEOTIDE SEQUENCE [LARGE SCALE GENOMIC DNA]</scope>
    <source>
        <strain evidence="5">JBR-2021</strain>
    </source>
</reference>